<dbReference type="EMBL" id="SOAW01000001">
    <property type="protein sequence ID" value="TDT34550.1"/>
    <property type="molecule type" value="Genomic_DNA"/>
</dbReference>
<dbReference type="Proteomes" id="UP000295371">
    <property type="component" value="Unassembled WGS sequence"/>
</dbReference>
<name>A0A4R7JAG4_9ACTN</name>
<organism evidence="2 3">
    <name type="scientific">Naumannella halotolerans</name>
    <dbReference type="NCBI Taxonomy" id="993414"/>
    <lineage>
        <taxon>Bacteria</taxon>
        <taxon>Bacillati</taxon>
        <taxon>Actinomycetota</taxon>
        <taxon>Actinomycetes</taxon>
        <taxon>Propionibacteriales</taxon>
        <taxon>Propionibacteriaceae</taxon>
        <taxon>Naumannella</taxon>
    </lineage>
</organism>
<dbReference type="AlphaFoldDB" id="A0A4R7JAG4"/>
<feature type="chain" id="PRO_5020431540" description="Lipoprotein" evidence="1">
    <location>
        <begin position="23"/>
        <end position="156"/>
    </location>
</feature>
<reference evidence="2 3" key="1">
    <citation type="submission" date="2019-03" db="EMBL/GenBank/DDBJ databases">
        <title>Genomic Encyclopedia of Archaeal and Bacterial Type Strains, Phase II (KMG-II): from individual species to whole genera.</title>
        <authorList>
            <person name="Goeker M."/>
        </authorList>
    </citation>
    <scope>NUCLEOTIDE SEQUENCE [LARGE SCALE GENOMIC DNA]</scope>
    <source>
        <strain evidence="2 3">DSM 24323</strain>
    </source>
</reference>
<evidence type="ECO:0000313" key="3">
    <source>
        <dbReference type="Proteomes" id="UP000295371"/>
    </source>
</evidence>
<evidence type="ECO:0008006" key="4">
    <source>
        <dbReference type="Google" id="ProtNLM"/>
    </source>
</evidence>
<evidence type="ECO:0000313" key="2">
    <source>
        <dbReference type="EMBL" id="TDT34550.1"/>
    </source>
</evidence>
<protein>
    <recommendedName>
        <fullName evidence="4">Lipoprotein</fullName>
    </recommendedName>
</protein>
<feature type="signal peptide" evidence="1">
    <location>
        <begin position="1"/>
        <end position="22"/>
    </location>
</feature>
<keyword evidence="3" id="KW-1185">Reference proteome</keyword>
<proteinExistence type="predicted"/>
<evidence type="ECO:0000256" key="1">
    <source>
        <dbReference type="SAM" id="SignalP"/>
    </source>
</evidence>
<accession>A0A4R7JAG4</accession>
<gene>
    <name evidence="2" type="ORF">CLV29_2222</name>
</gene>
<sequence length="156" mass="16115">MKARRGTVLLPFVLLVAVPAGCAGPLAPEPKSCVSWIDDSDPDVAYQEADAVVVGTTGPATGSIEMFRIDAAVHQLAVTEVVKGYLDEVSVPVASTPVTCTGSTTYPEGDPLDVEGAVIVFLSAPDDGATWSLITPQHTNVLPLPADGRLPFETGG</sequence>
<comment type="caution">
    <text evidence="2">The sequence shown here is derived from an EMBL/GenBank/DDBJ whole genome shotgun (WGS) entry which is preliminary data.</text>
</comment>
<keyword evidence="1" id="KW-0732">Signal</keyword>